<accession>A0A0A0DH19</accession>
<feature type="transmembrane region" description="Helical" evidence="13">
    <location>
        <begin position="238"/>
        <end position="257"/>
    </location>
</feature>
<dbReference type="RefSeq" id="WP_037616456.1">
    <property type="nucleotide sequence ID" value="NZ_JPEN01000063.1"/>
</dbReference>
<dbReference type="InterPro" id="IPR048279">
    <property type="entry name" value="MdtK-like"/>
</dbReference>
<evidence type="ECO:0000256" key="4">
    <source>
        <dbReference type="ARBA" id="ARBA00020268"/>
    </source>
</evidence>
<comment type="function">
    <text evidence="1">Multidrug efflux pump.</text>
</comment>
<evidence type="ECO:0000256" key="11">
    <source>
        <dbReference type="ARBA" id="ARBA00023136"/>
    </source>
</evidence>
<keyword evidence="15" id="KW-1185">Reference proteome</keyword>
<evidence type="ECO:0000256" key="10">
    <source>
        <dbReference type="ARBA" id="ARBA00023065"/>
    </source>
</evidence>
<keyword evidence="7" id="KW-1003">Cell membrane</keyword>
<dbReference type="GO" id="GO:0005886">
    <property type="term" value="C:plasma membrane"/>
    <property type="evidence" value="ECO:0007669"/>
    <property type="project" value="UniProtKB-SubCell"/>
</dbReference>
<keyword evidence="10" id="KW-0406">Ion transport</keyword>
<dbReference type="PANTHER" id="PTHR43298">
    <property type="entry name" value="MULTIDRUG RESISTANCE PROTEIN NORM-RELATED"/>
    <property type="match status" value="1"/>
</dbReference>
<name>A0A0A0DH19_9STRE</name>
<feature type="transmembrane region" description="Helical" evidence="13">
    <location>
        <begin position="125"/>
        <end position="146"/>
    </location>
</feature>
<dbReference type="NCBIfam" id="TIGR00797">
    <property type="entry name" value="matE"/>
    <property type="match status" value="1"/>
</dbReference>
<evidence type="ECO:0000256" key="2">
    <source>
        <dbReference type="ARBA" id="ARBA00004651"/>
    </source>
</evidence>
<dbReference type="PIRSF" id="PIRSF006603">
    <property type="entry name" value="DinF"/>
    <property type="match status" value="1"/>
</dbReference>
<evidence type="ECO:0000256" key="13">
    <source>
        <dbReference type="SAM" id="Phobius"/>
    </source>
</evidence>
<dbReference type="GO" id="GO:0042910">
    <property type="term" value="F:xenobiotic transmembrane transporter activity"/>
    <property type="evidence" value="ECO:0007669"/>
    <property type="project" value="InterPro"/>
</dbReference>
<dbReference type="InterPro" id="IPR002528">
    <property type="entry name" value="MATE_fam"/>
</dbReference>
<comment type="caution">
    <text evidence="14">The sequence shown here is derived from an EMBL/GenBank/DDBJ whole genome shotgun (WGS) entry which is preliminary data.</text>
</comment>
<keyword evidence="11 13" id="KW-0472">Membrane</keyword>
<feature type="transmembrane region" description="Helical" evidence="13">
    <location>
        <begin position="158"/>
        <end position="176"/>
    </location>
</feature>
<evidence type="ECO:0000256" key="3">
    <source>
        <dbReference type="ARBA" id="ARBA00010199"/>
    </source>
</evidence>
<dbReference type="InterPro" id="IPR050222">
    <property type="entry name" value="MATE_MdtK"/>
</dbReference>
<dbReference type="PANTHER" id="PTHR43298:SF2">
    <property type="entry name" value="FMN_FAD EXPORTER YEEO-RELATED"/>
    <property type="match status" value="1"/>
</dbReference>
<gene>
    <name evidence="14" type="ORF">SSIN_1034</name>
</gene>
<dbReference type="Pfam" id="PF01554">
    <property type="entry name" value="MatE"/>
    <property type="match status" value="2"/>
</dbReference>
<evidence type="ECO:0000256" key="9">
    <source>
        <dbReference type="ARBA" id="ARBA00022989"/>
    </source>
</evidence>
<feature type="transmembrane region" description="Helical" evidence="13">
    <location>
        <begin position="182"/>
        <end position="201"/>
    </location>
</feature>
<comment type="subcellular location">
    <subcellularLocation>
        <location evidence="2">Cell membrane</location>
        <topology evidence="2">Multi-pass membrane protein</topology>
    </subcellularLocation>
</comment>
<dbReference type="eggNOG" id="COG0534">
    <property type="taxonomic scope" value="Bacteria"/>
</dbReference>
<evidence type="ECO:0000256" key="12">
    <source>
        <dbReference type="ARBA" id="ARBA00031636"/>
    </source>
</evidence>
<feature type="transmembrane region" description="Helical" evidence="13">
    <location>
        <begin position="269"/>
        <end position="287"/>
    </location>
</feature>
<evidence type="ECO:0000256" key="1">
    <source>
        <dbReference type="ARBA" id="ARBA00003408"/>
    </source>
</evidence>
<dbReference type="GO" id="GO:0006811">
    <property type="term" value="P:monoatomic ion transport"/>
    <property type="evidence" value="ECO:0007669"/>
    <property type="project" value="UniProtKB-KW"/>
</dbReference>
<keyword evidence="6" id="KW-0050">Antiport</keyword>
<evidence type="ECO:0000256" key="5">
    <source>
        <dbReference type="ARBA" id="ARBA00022448"/>
    </source>
</evidence>
<dbReference type="Proteomes" id="UP000030019">
    <property type="component" value="Unassembled WGS sequence"/>
</dbReference>
<dbReference type="GO" id="GO:0015297">
    <property type="term" value="F:antiporter activity"/>
    <property type="evidence" value="ECO:0007669"/>
    <property type="project" value="UniProtKB-KW"/>
</dbReference>
<proteinExistence type="inferred from homology"/>
<dbReference type="EMBL" id="JPEN01000063">
    <property type="protein sequence ID" value="KGM37168.1"/>
    <property type="molecule type" value="Genomic_DNA"/>
</dbReference>
<protein>
    <recommendedName>
        <fullName evidence="4">Probable multidrug resistance protein NorM</fullName>
    </recommendedName>
    <alternativeName>
        <fullName evidence="12">Multidrug-efflux transporter</fullName>
    </alternativeName>
</protein>
<feature type="transmembrane region" description="Helical" evidence="13">
    <location>
        <begin position="20"/>
        <end position="43"/>
    </location>
</feature>
<feature type="transmembrane region" description="Helical" evidence="13">
    <location>
        <begin position="80"/>
        <end position="105"/>
    </location>
</feature>
<feature type="transmembrane region" description="Helical" evidence="13">
    <location>
        <begin position="49"/>
        <end position="68"/>
    </location>
</feature>
<sequence length="425" mass="45519">MTTYKKIMHIALPAMAENFLQMLMGMVDSYLVASLGLIAISGVSVAGNIITIYQAIFIALGAAISSLISKTLAQGDKECLAYHTAEAIKLTLLLSALLGLISLLFGRQMLDLLGTEKAVAEAGGLYLALVGGTIVLLGLMTSFGALVRVTRNPRVPMYVSLLTNVLNALFSSLGIYVFQLGIVGVALGTVLARLVGVLILWRELDLSTIRWSWGLDGELLRLSLPAAGERLMMRAGDVVIIAIVVTFGTDAVAGNAIGEVLTQFNYMPAFGVATATVMLAAHAVGEGDMQAVGRIRQRSFWLSFACMLPLALGIFALGRPLTLLYTDNSGALAASLLVIFFSLLGTPMTVGTVIYTAVWQGMGNARLPFYATTMGMWLIRIIAGYLLGVTCGWGLAGVWVGTLLDNGFRWLLLKTLYHRKMRKIT</sequence>
<evidence type="ECO:0000313" key="15">
    <source>
        <dbReference type="Proteomes" id="UP000030019"/>
    </source>
</evidence>
<dbReference type="STRING" id="176090.SSIN_1034"/>
<evidence type="ECO:0000256" key="6">
    <source>
        <dbReference type="ARBA" id="ARBA00022449"/>
    </source>
</evidence>
<feature type="transmembrane region" description="Helical" evidence="13">
    <location>
        <begin position="330"/>
        <end position="355"/>
    </location>
</feature>
<keyword evidence="9 13" id="KW-1133">Transmembrane helix</keyword>
<keyword evidence="5" id="KW-0813">Transport</keyword>
<reference evidence="14 15" key="1">
    <citation type="submission" date="2014-06" db="EMBL/GenBank/DDBJ databases">
        <authorList>
            <person name="Teng J.L."/>
            <person name="Huang Y."/>
            <person name="Tse H."/>
            <person name="Lau S.K."/>
            <person name="Woo P.C."/>
        </authorList>
    </citation>
    <scope>NUCLEOTIDE SEQUENCE [LARGE SCALE GENOMIC DNA]</scope>
    <source>
        <strain evidence="14 15">HKU4</strain>
    </source>
</reference>
<dbReference type="AlphaFoldDB" id="A0A0A0DH19"/>
<keyword evidence="8 13" id="KW-0812">Transmembrane</keyword>
<evidence type="ECO:0000313" key="14">
    <source>
        <dbReference type="EMBL" id="KGM37168.1"/>
    </source>
</evidence>
<comment type="similarity">
    <text evidence="3">Belongs to the multi antimicrobial extrusion (MATE) (TC 2.A.66.1) family.</text>
</comment>
<dbReference type="PATRIC" id="fig|176090.4.peg.1002"/>
<evidence type="ECO:0000256" key="7">
    <source>
        <dbReference type="ARBA" id="ARBA00022475"/>
    </source>
</evidence>
<organism evidence="14 15">
    <name type="scientific">Streptococcus sinensis</name>
    <dbReference type="NCBI Taxonomy" id="176090"/>
    <lineage>
        <taxon>Bacteria</taxon>
        <taxon>Bacillati</taxon>
        <taxon>Bacillota</taxon>
        <taxon>Bacilli</taxon>
        <taxon>Lactobacillales</taxon>
        <taxon>Streptococcaceae</taxon>
        <taxon>Streptococcus</taxon>
    </lineage>
</organism>
<feature type="transmembrane region" description="Helical" evidence="13">
    <location>
        <begin position="299"/>
        <end position="318"/>
    </location>
</feature>
<evidence type="ECO:0000256" key="8">
    <source>
        <dbReference type="ARBA" id="ARBA00022692"/>
    </source>
</evidence>